<organism evidence="2 3">
    <name type="scientific">Flavobacterium resistens</name>
    <dbReference type="NCBI Taxonomy" id="443612"/>
    <lineage>
        <taxon>Bacteria</taxon>
        <taxon>Pseudomonadati</taxon>
        <taxon>Bacteroidota</taxon>
        <taxon>Flavobacteriia</taxon>
        <taxon>Flavobacteriales</taxon>
        <taxon>Flavobacteriaceae</taxon>
        <taxon>Flavobacterium</taxon>
    </lineage>
</organism>
<evidence type="ECO:0000313" key="2">
    <source>
        <dbReference type="EMBL" id="SMO46215.1"/>
    </source>
</evidence>
<dbReference type="OrthoDB" id="651233at2"/>
<dbReference type="RefSeq" id="WP_142449642.1">
    <property type="nucleotide sequence ID" value="NZ_FXTA01000001.1"/>
</dbReference>
<dbReference type="EMBL" id="WKKG01000002">
    <property type="protein sequence ID" value="MRX67356.1"/>
    <property type="molecule type" value="Genomic_DNA"/>
</dbReference>
<name>A0A521BGJ8_9FLAO</name>
<dbReference type="GO" id="GO:0016788">
    <property type="term" value="F:hydrolase activity, acting on ester bonds"/>
    <property type="evidence" value="ECO:0007669"/>
    <property type="project" value="UniProtKB-ARBA"/>
</dbReference>
<protein>
    <submittedName>
        <fullName evidence="2">Uncharacterized protein</fullName>
    </submittedName>
</protein>
<evidence type="ECO:0000313" key="1">
    <source>
        <dbReference type="EMBL" id="MRX67356.1"/>
    </source>
</evidence>
<dbReference type="Gene3D" id="3.40.50.1110">
    <property type="entry name" value="SGNH hydrolase"/>
    <property type="match status" value="1"/>
</dbReference>
<dbReference type="InterPro" id="IPR036514">
    <property type="entry name" value="SGNH_hydro_sf"/>
</dbReference>
<reference evidence="1 4" key="2">
    <citation type="submission" date="2019-11" db="EMBL/GenBank/DDBJ databases">
        <title>Flavobacterium resistens genome.</title>
        <authorList>
            <person name="Wilson V.M."/>
            <person name="Newman J.D."/>
        </authorList>
    </citation>
    <scope>NUCLEOTIDE SEQUENCE [LARGE SCALE GENOMIC DNA]</scope>
    <source>
        <strain evidence="1 4">DSM 19382</strain>
    </source>
</reference>
<reference evidence="2 3" key="1">
    <citation type="submission" date="2017-05" db="EMBL/GenBank/DDBJ databases">
        <authorList>
            <person name="Varghese N."/>
            <person name="Submissions S."/>
        </authorList>
    </citation>
    <scope>NUCLEOTIDE SEQUENCE [LARGE SCALE GENOMIC DNA]</scope>
    <source>
        <strain evidence="2 3">DSM 19382</strain>
    </source>
</reference>
<evidence type="ECO:0000313" key="4">
    <source>
        <dbReference type="Proteomes" id="UP000468990"/>
    </source>
</evidence>
<dbReference type="PROSITE" id="PS51257">
    <property type="entry name" value="PROKAR_LIPOPROTEIN"/>
    <property type="match status" value="1"/>
</dbReference>
<dbReference type="Proteomes" id="UP000468990">
    <property type="component" value="Unassembled WGS sequence"/>
</dbReference>
<sequence>MKKHIFLFAVVAILLTACNNKENDITVSEDGIVKPKAPKAEGFKRLLFIGNNHTEYFVSTPTLFQELCNANNQSVSVQQLITMGVPLDKVYDTNKTEANQNFSNRDKDGNYYDYVILQESTPIALSALEKYRSNLKMLVEKIHVNSPDVAIYIYEGMSPVSYTDSKFNEYHEEMRKNALLAMVFIKNAGLLRVGDAIKDAYDGKKGYNYLLNNKDNLRYEQNNTFLVLNDGGFLQATLLYATIFDKRPIIPKKLILSTGINDDDCMRRQEVAKAISNPKALEEIAFSNR</sequence>
<proteinExistence type="predicted"/>
<dbReference type="EMBL" id="FXTA01000001">
    <property type="protein sequence ID" value="SMO46215.1"/>
    <property type="molecule type" value="Genomic_DNA"/>
</dbReference>
<dbReference type="Proteomes" id="UP000317289">
    <property type="component" value="Unassembled WGS sequence"/>
</dbReference>
<accession>A0A521BGJ8</accession>
<gene>
    <name evidence="1" type="ORF">GJU42_05205</name>
    <name evidence="2" type="ORF">SAMN06265349_1011039</name>
</gene>
<keyword evidence="4" id="KW-1185">Reference proteome</keyword>
<evidence type="ECO:0000313" key="3">
    <source>
        <dbReference type="Proteomes" id="UP000317289"/>
    </source>
</evidence>
<dbReference type="AlphaFoldDB" id="A0A521BGJ8"/>